<name>A0A516Q0P6_9ACTN</name>
<protein>
    <submittedName>
        <fullName evidence="2">DUF1360 domain-containing protein</fullName>
    </submittedName>
</protein>
<dbReference type="KEGG" id="mik:FOE78_14760"/>
<dbReference type="Proteomes" id="UP000319263">
    <property type="component" value="Chromosome"/>
</dbReference>
<organism evidence="2 3">
    <name type="scientific">Microlunatus elymi</name>
    <dbReference type="NCBI Taxonomy" id="2596828"/>
    <lineage>
        <taxon>Bacteria</taxon>
        <taxon>Bacillati</taxon>
        <taxon>Actinomycetota</taxon>
        <taxon>Actinomycetes</taxon>
        <taxon>Propionibacteriales</taxon>
        <taxon>Propionibacteriaceae</taxon>
        <taxon>Microlunatus</taxon>
    </lineage>
</organism>
<dbReference type="OrthoDB" id="4722315at2"/>
<dbReference type="Pfam" id="PF07098">
    <property type="entry name" value="DUF1360"/>
    <property type="match status" value="1"/>
</dbReference>
<keyword evidence="1" id="KW-0812">Transmembrane</keyword>
<evidence type="ECO:0000313" key="3">
    <source>
        <dbReference type="Proteomes" id="UP000319263"/>
    </source>
</evidence>
<sequence length="191" mass="20152">MWTIGEEDLVAGSSNGDGDKHGAPLTGRRGWWRRVAAEYSGSADRPLGSYLGVMAAYAGFAGGLGLLARSLGRLNSPRAADIVLAGVATHKVTRLIAKDPVTSPMRAPFTRFADRSGDAELAEEARGTGLQKAIGELVSCPFCLGQWVATGFTAGYLFAPRATRVIAAIFTEMAVADFLHFGYSAAEQAQQ</sequence>
<dbReference type="InterPro" id="IPR010773">
    <property type="entry name" value="Mycophage_PG1_Gp7"/>
</dbReference>
<keyword evidence="1" id="KW-0472">Membrane</keyword>
<accession>A0A516Q0P6</accession>
<keyword evidence="3" id="KW-1185">Reference proteome</keyword>
<dbReference type="EMBL" id="CP041692">
    <property type="protein sequence ID" value="QDP97016.1"/>
    <property type="molecule type" value="Genomic_DNA"/>
</dbReference>
<keyword evidence="1" id="KW-1133">Transmembrane helix</keyword>
<reference evidence="2 3" key="1">
    <citation type="submission" date="2019-07" db="EMBL/GenBank/DDBJ databases">
        <title>Microlunatus dokdonensis sp. nov. isolated from the rhizospheric soil of the wild plant Elymus tsukushiensis.</title>
        <authorList>
            <person name="Ghim S.-Y."/>
            <person name="Hwang Y.-J."/>
            <person name="Son J.-S."/>
            <person name="Shin J.-H."/>
        </authorList>
    </citation>
    <scope>NUCLEOTIDE SEQUENCE [LARGE SCALE GENOMIC DNA]</scope>
    <source>
        <strain evidence="2 3">KUDC0627</strain>
    </source>
</reference>
<feature type="transmembrane region" description="Helical" evidence="1">
    <location>
        <begin position="47"/>
        <end position="68"/>
    </location>
</feature>
<evidence type="ECO:0000313" key="2">
    <source>
        <dbReference type="EMBL" id="QDP97016.1"/>
    </source>
</evidence>
<evidence type="ECO:0000256" key="1">
    <source>
        <dbReference type="SAM" id="Phobius"/>
    </source>
</evidence>
<gene>
    <name evidence="2" type="ORF">FOE78_14760</name>
</gene>
<proteinExistence type="predicted"/>
<dbReference type="AlphaFoldDB" id="A0A516Q0P6"/>